<reference evidence="4" key="1">
    <citation type="submission" date="2017-02" db="UniProtKB">
        <authorList>
            <consortium name="WormBaseParasite"/>
        </authorList>
    </citation>
    <scope>IDENTIFICATION</scope>
</reference>
<dbReference type="EMBL" id="UYRR01030983">
    <property type="protein sequence ID" value="VDK42319.1"/>
    <property type="molecule type" value="Genomic_DNA"/>
</dbReference>
<evidence type="ECO:0000259" key="1">
    <source>
        <dbReference type="PROSITE" id="PS51782"/>
    </source>
</evidence>
<dbReference type="WBParaSite" id="ASIM_0001035701-mRNA-1">
    <property type="protein sequence ID" value="ASIM_0001035701-mRNA-1"/>
    <property type="gene ID" value="ASIM_0001035701"/>
</dbReference>
<sequence>MVMAEEHDEHTFLCGYQRARGYGSTARPQNSTHRYKSIIRHQVEPSDTLQGLVLRYNTSMTEIKRLNRLWSNESLYLMEYVNIPIYEAEPIASDSVNINSCVEMDSSQKKIRSQSSSSSSALFFGAKSLDDRQQQHNQGTMNEEITESVQELFKRIDSNIDKTKRLGKYSRSAARFISFSFSTSFALKQ</sequence>
<dbReference type="CDD" id="cd00118">
    <property type="entry name" value="LysM"/>
    <property type="match status" value="1"/>
</dbReference>
<protein>
    <submittedName>
        <fullName evidence="4">LysM domain-containing protein</fullName>
    </submittedName>
</protein>
<dbReference type="SMART" id="SM00257">
    <property type="entry name" value="LysM"/>
    <property type="match status" value="1"/>
</dbReference>
<accession>A0A0M3JRJ3</accession>
<name>A0A0M3JRJ3_ANISI</name>
<evidence type="ECO:0000313" key="4">
    <source>
        <dbReference type="WBParaSite" id="ASIM_0001035701-mRNA-1"/>
    </source>
</evidence>
<feature type="domain" description="LysM" evidence="1">
    <location>
        <begin position="39"/>
        <end position="83"/>
    </location>
</feature>
<dbReference type="PROSITE" id="PS51782">
    <property type="entry name" value="LYSM"/>
    <property type="match status" value="1"/>
</dbReference>
<evidence type="ECO:0000313" key="3">
    <source>
        <dbReference type="Proteomes" id="UP000267096"/>
    </source>
</evidence>
<organism evidence="4">
    <name type="scientific">Anisakis simplex</name>
    <name type="common">Herring worm</name>
    <dbReference type="NCBI Taxonomy" id="6269"/>
    <lineage>
        <taxon>Eukaryota</taxon>
        <taxon>Metazoa</taxon>
        <taxon>Ecdysozoa</taxon>
        <taxon>Nematoda</taxon>
        <taxon>Chromadorea</taxon>
        <taxon>Rhabditida</taxon>
        <taxon>Spirurina</taxon>
        <taxon>Ascaridomorpha</taxon>
        <taxon>Ascaridoidea</taxon>
        <taxon>Anisakidae</taxon>
        <taxon>Anisakis</taxon>
        <taxon>Anisakis simplex complex</taxon>
    </lineage>
</organism>
<dbReference type="Gene3D" id="3.10.350.10">
    <property type="entry name" value="LysM domain"/>
    <property type="match status" value="1"/>
</dbReference>
<dbReference type="InterPro" id="IPR036779">
    <property type="entry name" value="LysM_dom_sf"/>
</dbReference>
<proteinExistence type="predicted"/>
<dbReference type="Pfam" id="PF01476">
    <property type="entry name" value="LysM"/>
    <property type="match status" value="1"/>
</dbReference>
<gene>
    <name evidence="2" type="ORF">ASIM_LOCUS10088</name>
</gene>
<dbReference type="AlphaFoldDB" id="A0A0M3JRJ3"/>
<dbReference type="Proteomes" id="UP000267096">
    <property type="component" value="Unassembled WGS sequence"/>
</dbReference>
<dbReference type="InterPro" id="IPR018392">
    <property type="entry name" value="LysM"/>
</dbReference>
<dbReference type="SUPFAM" id="SSF54106">
    <property type="entry name" value="LysM domain"/>
    <property type="match status" value="1"/>
</dbReference>
<dbReference type="OrthoDB" id="2107166at2759"/>
<dbReference type="PANTHER" id="PTHR20932">
    <property type="entry name" value="LYSM AND PUTATIVE PEPTIDOGLYCAN-BINDING DOMAIN-CONTAINING PROTEIN"/>
    <property type="match status" value="1"/>
</dbReference>
<evidence type="ECO:0000313" key="2">
    <source>
        <dbReference type="EMBL" id="VDK42319.1"/>
    </source>
</evidence>
<reference evidence="2 3" key="2">
    <citation type="submission" date="2018-11" db="EMBL/GenBank/DDBJ databases">
        <authorList>
            <consortium name="Pathogen Informatics"/>
        </authorList>
    </citation>
    <scope>NUCLEOTIDE SEQUENCE [LARGE SCALE GENOMIC DNA]</scope>
</reference>
<keyword evidence="3" id="KW-1185">Reference proteome</keyword>
<dbReference type="InterPro" id="IPR045030">
    <property type="entry name" value="LYSM1-4"/>
</dbReference>
<dbReference type="PANTHER" id="PTHR20932:SF8">
    <property type="entry name" value="LD22649P"/>
    <property type="match status" value="1"/>
</dbReference>